<comment type="caution">
    <text evidence="2">The sequence shown here is derived from an EMBL/GenBank/DDBJ whole genome shotgun (WGS) entry which is preliminary data.</text>
</comment>
<reference evidence="2 3" key="1">
    <citation type="journal article" date="2016" name="Nat. Commun.">
        <title>Thousands of microbial genomes shed light on interconnected biogeochemical processes in an aquifer system.</title>
        <authorList>
            <person name="Anantharaman K."/>
            <person name="Brown C.T."/>
            <person name="Hug L.A."/>
            <person name="Sharon I."/>
            <person name="Castelle C.J."/>
            <person name="Probst A.J."/>
            <person name="Thomas B.C."/>
            <person name="Singh A."/>
            <person name="Wilkins M.J."/>
            <person name="Karaoz U."/>
            <person name="Brodie E.L."/>
            <person name="Williams K.H."/>
            <person name="Hubbard S.S."/>
            <person name="Banfield J.F."/>
        </authorList>
    </citation>
    <scope>NUCLEOTIDE SEQUENCE [LARGE SCALE GENOMIC DNA]</scope>
</reference>
<evidence type="ECO:0000313" key="3">
    <source>
        <dbReference type="Proteomes" id="UP000176614"/>
    </source>
</evidence>
<organism evidence="2 3">
    <name type="scientific">candidate division WWE3 bacterium RIFOXYA2_FULL_46_9</name>
    <dbReference type="NCBI Taxonomy" id="1802636"/>
    <lineage>
        <taxon>Bacteria</taxon>
        <taxon>Katanobacteria</taxon>
    </lineage>
</organism>
<sequence>MNLPLIVLLIILGSALVLALFFLVVDLFLFKKESPTELNSSLKVIENAKIKSLQIITSAYEDARKNMRVSDTIGKEAKTEMEDILERSFEKMIVTLDTVGGNVINNYQATLNKSLDVAAIQLEKKMEEATHTISSHVTDSYERGEEAVADFVKKRTREAAARISSELPRVIEEYLSENLTLEVKEEIIMRMVEERLKKVGL</sequence>
<name>A0A1F4W3C9_UNCKA</name>
<gene>
    <name evidence="2" type="ORF">A2264_02400</name>
</gene>
<keyword evidence="1" id="KW-1133">Transmembrane helix</keyword>
<keyword evidence="1" id="KW-0472">Membrane</keyword>
<proteinExistence type="predicted"/>
<keyword evidence="1" id="KW-0812">Transmembrane</keyword>
<feature type="transmembrane region" description="Helical" evidence="1">
    <location>
        <begin position="6"/>
        <end position="30"/>
    </location>
</feature>
<protein>
    <submittedName>
        <fullName evidence="2">Uncharacterized protein</fullName>
    </submittedName>
</protein>
<evidence type="ECO:0000313" key="2">
    <source>
        <dbReference type="EMBL" id="OGC63916.1"/>
    </source>
</evidence>
<dbReference type="AlphaFoldDB" id="A0A1F4W3C9"/>
<evidence type="ECO:0000256" key="1">
    <source>
        <dbReference type="SAM" id="Phobius"/>
    </source>
</evidence>
<dbReference type="EMBL" id="MEVT01000001">
    <property type="protein sequence ID" value="OGC63916.1"/>
    <property type="molecule type" value="Genomic_DNA"/>
</dbReference>
<accession>A0A1F4W3C9</accession>
<dbReference type="Proteomes" id="UP000176614">
    <property type="component" value="Unassembled WGS sequence"/>
</dbReference>